<evidence type="ECO:0000313" key="4">
    <source>
        <dbReference type="Proteomes" id="UP000184526"/>
    </source>
</evidence>
<evidence type="ECO:0000259" key="2">
    <source>
        <dbReference type="PROSITE" id="PS51186"/>
    </source>
</evidence>
<gene>
    <name evidence="3" type="ORF">SAMN02745196_01015</name>
</gene>
<dbReference type="GO" id="GO:0008080">
    <property type="term" value="F:N-acetyltransferase activity"/>
    <property type="evidence" value="ECO:0007669"/>
    <property type="project" value="InterPro"/>
</dbReference>
<dbReference type="RefSeq" id="WP_072830739.1">
    <property type="nucleotide sequence ID" value="NZ_FQXP01000004.1"/>
</dbReference>
<dbReference type="EMBL" id="FQXP01000004">
    <property type="protein sequence ID" value="SHH68323.1"/>
    <property type="molecule type" value="Genomic_DNA"/>
</dbReference>
<dbReference type="PANTHER" id="PTHR13947">
    <property type="entry name" value="GNAT FAMILY N-ACETYLTRANSFERASE"/>
    <property type="match status" value="1"/>
</dbReference>
<name>A0A1M5V049_9CLOT</name>
<dbReference type="Proteomes" id="UP000184526">
    <property type="component" value="Unassembled WGS sequence"/>
</dbReference>
<dbReference type="PROSITE" id="PS51186">
    <property type="entry name" value="GNAT"/>
    <property type="match status" value="1"/>
</dbReference>
<dbReference type="InterPro" id="IPR050769">
    <property type="entry name" value="NAT_camello-type"/>
</dbReference>
<sequence length="158" mass="18320">MRIREIKEKDNKQVESVIRTCLLEFGGNREGLAWADPDLGEFSRVYSKEKTKYWVIEDHEGTILGGCGIGVIKGAPEDTCELQKMYCLNEVRGTGISNKLMTIALDFAKEYYKYCYIETLSNMLAANRFYLKYGFEKLQEPLIKSEHYACDAWYLKRL</sequence>
<dbReference type="AlphaFoldDB" id="A0A1M5V049"/>
<keyword evidence="4" id="KW-1185">Reference proteome</keyword>
<dbReference type="Gene3D" id="3.40.630.30">
    <property type="match status" value="1"/>
</dbReference>
<organism evidence="3 4">
    <name type="scientific">Clostridium collagenovorans DSM 3089</name>
    <dbReference type="NCBI Taxonomy" id="1121306"/>
    <lineage>
        <taxon>Bacteria</taxon>
        <taxon>Bacillati</taxon>
        <taxon>Bacillota</taxon>
        <taxon>Clostridia</taxon>
        <taxon>Eubacteriales</taxon>
        <taxon>Clostridiaceae</taxon>
        <taxon>Clostridium</taxon>
    </lineage>
</organism>
<protein>
    <submittedName>
        <fullName evidence="3">Putative acetyltransferase</fullName>
    </submittedName>
</protein>
<dbReference type="STRING" id="1121306.SAMN02745196_01015"/>
<reference evidence="3 4" key="1">
    <citation type="submission" date="2016-11" db="EMBL/GenBank/DDBJ databases">
        <authorList>
            <person name="Jaros S."/>
            <person name="Januszkiewicz K."/>
            <person name="Wedrychowicz H."/>
        </authorList>
    </citation>
    <scope>NUCLEOTIDE SEQUENCE [LARGE SCALE GENOMIC DNA]</scope>
    <source>
        <strain evidence="3 4">DSM 3089</strain>
    </source>
</reference>
<dbReference type="CDD" id="cd04301">
    <property type="entry name" value="NAT_SF"/>
    <property type="match status" value="1"/>
</dbReference>
<evidence type="ECO:0000313" key="3">
    <source>
        <dbReference type="EMBL" id="SHH68323.1"/>
    </source>
</evidence>
<dbReference type="PANTHER" id="PTHR13947:SF37">
    <property type="entry name" value="LD18367P"/>
    <property type="match status" value="1"/>
</dbReference>
<keyword evidence="1 3" id="KW-0808">Transferase</keyword>
<dbReference type="InterPro" id="IPR016181">
    <property type="entry name" value="Acyl_CoA_acyltransferase"/>
</dbReference>
<dbReference type="InterPro" id="IPR000182">
    <property type="entry name" value="GNAT_dom"/>
</dbReference>
<feature type="domain" description="N-acetyltransferase" evidence="2">
    <location>
        <begin position="1"/>
        <end position="158"/>
    </location>
</feature>
<dbReference type="Pfam" id="PF13508">
    <property type="entry name" value="Acetyltransf_7"/>
    <property type="match status" value="1"/>
</dbReference>
<evidence type="ECO:0000256" key="1">
    <source>
        <dbReference type="ARBA" id="ARBA00022679"/>
    </source>
</evidence>
<dbReference type="OrthoDB" id="5419426at2"/>
<proteinExistence type="predicted"/>
<dbReference type="SUPFAM" id="SSF55729">
    <property type="entry name" value="Acyl-CoA N-acyltransferases (Nat)"/>
    <property type="match status" value="1"/>
</dbReference>
<accession>A0A1M5V049</accession>